<dbReference type="PRINTS" id="PR01020">
    <property type="entry name" value="LPSBIOSNTHSS"/>
</dbReference>
<dbReference type="PANTHER" id="PTHR21342">
    <property type="entry name" value="PHOSPHOPANTETHEINE ADENYLYLTRANSFERASE"/>
    <property type="match status" value="1"/>
</dbReference>
<evidence type="ECO:0000313" key="11">
    <source>
        <dbReference type="EMBL" id="MCZ0725513.1"/>
    </source>
</evidence>
<feature type="binding site" evidence="9">
    <location>
        <position position="42"/>
    </location>
    <ligand>
        <name>substrate</name>
    </ligand>
</feature>
<sequence>MERKALYAGSFDPLTLGHVDMIQRAARMFDHVYVAVAINTSKKSLFTGQEKLDLAKAALDQLSNVTVLELKSGLTVDFAQELGAQVLIRGLRNTKDFEYETSIAMMNKLQNADVETLFLLSDERYRFVSSSLIKEVAQFGGDISSLVPDVVAQAIAEKLATKNN</sequence>
<evidence type="ECO:0000256" key="5">
    <source>
        <dbReference type="ARBA" id="ARBA00022840"/>
    </source>
</evidence>
<evidence type="ECO:0000259" key="10">
    <source>
        <dbReference type="Pfam" id="PF01467"/>
    </source>
</evidence>
<feature type="binding site" evidence="9">
    <location>
        <position position="75"/>
    </location>
    <ligand>
        <name>substrate</name>
    </ligand>
</feature>
<evidence type="ECO:0000256" key="9">
    <source>
        <dbReference type="HAMAP-Rule" id="MF_00151"/>
    </source>
</evidence>
<evidence type="ECO:0000256" key="2">
    <source>
        <dbReference type="ARBA" id="ARBA00022679"/>
    </source>
</evidence>
<comment type="pathway">
    <text evidence="9">Cofactor biosynthesis; coenzyme A biosynthesis; CoA from (R)-pantothenate: step 4/5.</text>
</comment>
<dbReference type="RefSeq" id="WP_268751831.1">
    <property type="nucleotide sequence ID" value="NZ_JAPRFQ010000001.1"/>
</dbReference>
<keyword evidence="4 9" id="KW-0547">Nucleotide-binding</keyword>
<feature type="site" description="Transition state stabilizer" evidence="9">
    <location>
        <position position="18"/>
    </location>
</feature>
<dbReference type="AlphaFoldDB" id="A0A9X3FMJ0"/>
<dbReference type="SUPFAM" id="SSF52374">
    <property type="entry name" value="Nucleotidylyl transferase"/>
    <property type="match status" value="1"/>
</dbReference>
<dbReference type="Pfam" id="PF01467">
    <property type="entry name" value="CTP_transf_like"/>
    <property type="match status" value="1"/>
</dbReference>
<keyword evidence="6 9" id="KW-0460">Magnesium</keyword>
<comment type="caution">
    <text evidence="11">The sequence shown here is derived from an EMBL/GenBank/DDBJ whole genome shotgun (WGS) entry which is preliminary data.</text>
</comment>
<gene>
    <name evidence="9 11" type="primary">coaD</name>
    <name evidence="11" type="ORF">OW157_02890</name>
</gene>
<evidence type="ECO:0000256" key="7">
    <source>
        <dbReference type="ARBA" id="ARBA00022993"/>
    </source>
</evidence>
<feature type="binding site" evidence="9">
    <location>
        <position position="89"/>
    </location>
    <ligand>
        <name>substrate</name>
    </ligand>
</feature>
<dbReference type="Proteomes" id="UP001146670">
    <property type="component" value="Unassembled WGS sequence"/>
</dbReference>
<keyword evidence="5 9" id="KW-0067">ATP-binding</keyword>
<comment type="similarity">
    <text evidence="9">Belongs to the bacterial CoaD family.</text>
</comment>
<feature type="binding site" evidence="9">
    <location>
        <begin position="90"/>
        <end position="92"/>
    </location>
    <ligand>
        <name>ATP</name>
        <dbReference type="ChEBI" id="CHEBI:30616"/>
    </ligand>
</feature>
<reference evidence="11" key="1">
    <citation type="submission" date="2022-12" db="EMBL/GenBank/DDBJ databases">
        <title>Description and comparative metabolic analysis of Aerococcus sp. nov., isolated from the feces of a pig.</title>
        <authorList>
            <person name="Chang Y.-H."/>
        </authorList>
    </citation>
    <scope>NUCLEOTIDE SEQUENCE</scope>
    <source>
        <strain evidence="11">YH-aer222</strain>
    </source>
</reference>
<feature type="binding site" evidence="9">
    <location>
        <position position="100"/>
    </location>
    <ligand>
        <name>ATP</name>
        <dbReference type="ChEBI" id="CHEBI:30616"/>
    </ligand>
</feature>
<feature type="binding site" evidence="9">
    <location>
        <begin position="125"/>
        <end position="131"/>
    </location>
    <ligand>
        <name>ATP</name>
        <dbReference type="ChEBI" id="CHEBI:30616"/>
    </ligand>
</feature>
<protein>
    <recommendedName>
        <fullName evidence="9">Phosphopantetheine adenylyltransferase</fullName>
        <ecNumber evidence="9">2.7.7.3</ecNumber>
    </recommendedName>
    <alternativeName>
        <fullName evidence="9">Dephospho-CoA pyrophosphorylase</fullName>
    </alternativeName>
    <alternativeName>
        <fullName evidence="9">Pantetheine-phosphate adenylyltransferase</fullName>
        <shortName evidence="9">PPAT</shortName>
    </alternativeName>
</protein>
<dbReference type="HAMAP" id="MF_00151">
    <property type="entry name" value="PPAT_bact"/>
    <property type="match status" value="1"/>
</dbReference>
<dbReference type="Gene3D" id="3.40.50.620">
    <property type="entry name" value="HUPs"/>
    <property type="match status" value="1"/>
</dbReference>
<dbReference type="GO" id="GO:0004595">
    <property type="term" value="F:pantetheine-phosphate adenylyltransferase activity"/>
    <property type="evidence" value="ECO:0007669"/>
    <property type="project" value="UniProtKB-UniRule"/>
</dbReference>
<keyword evidence="2 9" id="KW-0808">Transferase</keyword>
<evidence type="ECO:0000256" key="8">
    <source>
        <dbReference type="ARBA" id="ARBA00029346"/>
    </source>
</evidence>
<feature type="binding site" evidence="9">
    <location>
        <position position="18"/>
    </location>
    <ligand>
        <name>ATP</name>
        <dbReference type="ChEBI" id="CHEBI:30616"/>
    </ligand>
</feature>
<dbReference type="NCBIfam" id="TIGR01510">
    <property type="entry name" value="coaD_prev_kdtB"/>
    <property type="match status" value="1"/>
</dbReference>
<dbReference type="EMBL" id="JAPRFR010000001">
    <property type="protein sequence ID" value="MCZ0725513.1"/>
    <property type="molecule type" value="Genomic_DNA"/>
</dbReference>
<evidence type="ECO:0000256" key="4">
    <source>
        <dbReference type="ARBA" id="ARBA00022741"/>
    </source>
</evidence>
<accession>A0A9X3FMJ0</accession>
<dbReference type="EC" id="2.7.7.3" evidence="9"/>
<dbReference type="NCBIfam" id="TIGR00125">
    <property type="entry name" value="cyt_tran_rel"/>
    <property type="match status" value="1"/>
</dbReference>
<comment type="catalytic activity">
    <reaction evidence="8 9">
        <text>(R)-4'-phosphopantetheine + ATP + H(+) = 3'-dephospho-CoA + diphosphate</text>
        <dbReference type="Rhea" id="RHEA:19801"/>
        <dbReference type="ChEBI" id="CHEBI:15378"/>
        <dbReference type="ChEBI" id="CHEBI:30616"/>
        <dbReference type="ChEBI" id="CHEBI:33019"/>
        <dbReference type="ChEBI" id="CHEBI:57328"/>
        <dbReference type="ChEBI" id="CHEBI:61723"/>
        <dbReference type="EC" id="2.7.7.3"/>
    </reaction>
</comment>
<evidence type="ECO:0000256" key="3">
    <source>
        <dbReference type="ARBA" id="ARBA00022695"/>
    </source>
</evidence>
<feature type="binding site" evidence="9">
    <location>
        <begin position="10"/>
        <end position="11"/>
    </location>
    <ligand>
        <name>ATP</name>
        <dbReference type="ChEBI" id="CHEBI:30616"/>
    </ligand>
</feature>
<feature type="binding site" evidence="9">
    <location>
        <position position="10"/>
    </location>
    <ligand>
        <name>substrate</name>
    </ligand>
</feature>
<keyword evidence="1 9" id="KW-0963">Cytoplasm</keyword>
<keyword evidence="7 9" id="KW-0173">Coenzyme A biosynthesis</keyword>
<comment type="function">
    <text evidence="9">Reversibly transfers an adenylyl group from ATP to 4'-phosphopantetheine, yielding dephospho-CoA (dPCoA) and pyrophosphate.</text>
</comment>
<evidence type="ECO:0000256" key="1">
    <source>
        <dbReference type="ARBA" id="ARBA00022490"/>
    </source>
</evidence>
<name>A0A9X3FMJ0_9LACT</name>
<keyword evidence="12" id="KW-1185">Reference proteome</keyword>
<evidence type="ECO:0000313" key="12">
    <source>
        <dbReference type="Proteomes" id="UP001146670"/>
    </source>
</evidence>
<proteinExistence type="inferred from homology"/>
<dbReference type="GO" id="GO:0005737">
    <property type="term" value="C:cytoplasm"/>
    <property type="evidence" value="ECO:0007669"/>
    <property type="project" value="UniProtKB-SubCell"/>
</dbReference>
<comment type="subcellular location">
    <subcellularLocation>
        <location evidence="9">Cytoplasm</location>
    </subcellularLocation>
</comment>
<dbReference type="PANTHER" id="PTHR21342:SF1">
    <property type="entry name" value="PHOSPHOPANTETHEINE ADENYLYLTRANSFERASE"/>
    <property type="match status" value="1"/>
</dbReference>
<dbReference type="InterPro" id="IPR014729">
    <property type="entry name" value="Rossmann-like_a/b/a_fold"/>
</dbReference>
<keyword evidence="3 9" id="KW-0548">Nucleotidyltransferase</keyword>
<feature type="domain" description="Cytidyltransferase-like" evidence="10">
    <location>
        <begin position="6"/>
        <end position="135"/>
    </location>
</feature>
<organism evidence="11 12">
    <name type="scientific">Aerococcus kribbianus</name>
    <dbReference type="NCBI Taxonomy" id="2999064"/>
    <lineage>
        <taxon>Bacteria</taxon>
        <taxon>Bacillati</taxon>
        <taxon>Bacillota</taxon>
        <taxon>Bacilli</taxon>
        <taxon>Lactobacillales</taxon>
        <taxon>Aerococcaceae</taxon>
        <taxon>Aerococcus</taxon>
    </lineage>
</organism>
<dbReference type="GO" id="GO:0015937">
    <property type="term" value="P:coenzyme A biosynthetic process"/>
    <property type="evidence" value="ECO:0007669"/>
    <property type="project" value="UniProtKB-UniRule"/>
</dbReference>
<comment type="cofactor">
    <cofactor evidence="9">
        <name>Mg(2+)</name>
        <dbReference type="ChEBI" id="CHEBI:18420"/>
    </cofactor>
</comment>
<comment type="subunit">
    <text evidence="9">Homohexamer.</text>
</comment>
<dbReference type="InterPro" id="IPR001980">
    <property type="entry name" value="PPAT"/>
</dbReference>
<dbReference type="InterPro" id="IPR004821">
    <property type="entry name" value="Cyt_trans-like"/>
</dbReference>
<evidence type="ECO:0000256" key="6">
    <source>
        <dbReference type="ARBA" id="ARBA00022842"/>
    </source>
</evidence>
<dbReference type="CDD" id="cd02163">
    <property type="entry name" value="PPAT"/>
    <property type="match status" value="1"/>
</dbReference>
<dbReference type="GO" id="GO:0005524">
    <property type="term" value="F:ATP binding"/>
    <property type="evidence" value="ECO:0007669"/>
    <property type="project" value="UniProtKB-KW"/>
</dbReference>